<name>A0A8K0DFP6_IGNLU</name>
<gene>
    <name evidence="3" type="ORF">ILUMI_03501</name>
</gene>
<dbReference type="AlphaFoldDB" id="A0A8K0DFP6"/>
<evidence type="ECO:0000256" key="2">
    <source>
        <dbReference type="SAM" id="MobiDB-lite"/>
    </source>
</evidence>
<feature type="compositionally biased region" description="Basic residues" evidence="2">
    <location>
        <begin position="167"/>
        <end position="181"/>
    </location>
</feature>
<dbReference type="Gene3D" id="1.25.40.10">
    <property type="entry name" value="Tetratricopeptide repeat domain"/>
    <property type="match status" value="1"/>
</dbReference>
<dbReference type="EMBL" id="VTPC01001217">
    <property type="protein sequence ID" value="KAF2902687.1"/>
    <property type="molecule type" value="Genomic_DNA"/>
</dbReference>
<feature type="repeat" description="TPR" evidence="1">
    <location>
        <begin position="14"/>
        <end position="47"/>
    </location>
</feature>
<sequence length="716" mass="83261">MAYSQKEDEVYGAQTFYRELAYFIARREEYERALNYFDEAIKKSPTDKRALMGRCWARSKVCKYQGALEDIAKALGQDPKDLVAIAHKALNTYLCCEFEDALILNLRMVPKRKKPDNFTMGVMHCNEAIENCVGVRAGHPLRDHFKIVRRLAWKKSRESEKPFEPKSRRKRKKKKKKKKRKAVQEPVVPLIKSKISRGGKSMRSMHSKHTSNLSGTSRPTGEEIELKTQDLDQKSAYSAISEVTEALGIDAQDLTINDSLNTLKTESDYVPPYGRPFPYRPLQRYTTNIENYMAEKYLDSMYLDKIFLKNLKSHLGVPSPNKIGSKKIIHMSKEGYKTLSYKQELLRTRRPFYFIKYQEAKLSGALKARMDAELRKMQNAASKDADNLLYKIRKALNEKETRTALETAEKLKIFCDSKPKKVLPKREDYLDHMYKLVSRAYYQLFRLNKKQFEWDQVKRIYNWLGLPRSREPSTDSVINQFKGVFIDWKKQIAVFEERLRKATTSEEMAWLYHELARYHTEVKQYELARVYARKCISEGREANNIYWIVDAMMMIFRINMLQHNRNDAKYELNEVLMVAKQIEDRTLLDYIEKCLELIDKVGYDDAYGAKVLEKRERQIIQMMAGVGMKDEVAYLFRKMGAMPATRRMSVMPGVRLDDTAAKATAATRKMSIMPGAKQAEDQQPVKHVSVASKKGEGEPTTTKGIAFMELIKYHVD</sequence>
<protein>
    <recommendedName>
        <fullName evidence="5">Tetratricopeptide repeat protein 25</fullName>
    </recommendedName>
</protein>
<feature type="compositionally biased region" description="Polar residues" evidence="2">
    <location>
        <begin position="210"/>
        <end position="219"/>
    </location>
</feature>
<dbReference type="PANTHER" id="PTHR21391:SF0">
    <property type="entry name" value="AT04489P-RELATED"/>
    <property type="match status" value="1"/>
</dbReference>
<evidence type="ECO:0000313" key="4">
    <source>
        <dbReference type="Proteomes" id="UP000801492"/>
    </source>
</evidence>
<organism evidence="3 4">
    <name type="scientific">Ignelater luminosus</name>
    <name type="common">Cucubano</name>
    <name type="synonym">Pyrophorus luminosus</name>
    <dbReference type="NCBI Taxonomy" id="2038154"/>
    <lineage>
        <taxon>Eukaryota</taxon>
        <taxon>Metazoa</taxon>
        <taxon>Ecdysozoa</taxon>
        <taxon>Arthropoda</taxon>
        <taxon>Hexapoda</taxon>
        <taxon>Insecta</taxon>
        <taxon>Pterygota</taxon>
        <taxon>Neoptera</taxon>
        <taxon>Endopterygota</taxon>
        <taxon>Coleoptera</taxon>
        <taxon>Polyphaga</taxon>
        <taxon>Elateriformia</taxon>
        <taxon>Elateroidea</taxon>
        <taxon>Elateridae</taxon>
        <taxon>Agrypninae</taxon>
        <taxon>Pyrophorini</taxon>
        <taxon>Ignelater</taxon>
    </lineage>
</organism>
<feature type="compositionally biased region" description="Basic and acidic residues" evidence="2">
    <location>
        <begin position="156"/>
        <end position="166"/>
    </location>
</feature>
<dbReference type="InterPro" id="IPR019734">
    <property type="entry name" value="TPR_rpt"/>
</dbReference>
<accession>A0A8K0DFP6</accession>
<dbReference type="InterPro" id="IPR011990">
    <property type="entry name" value="TPR-like_helical_dom_sf"/>
</dbReference>
<reference evidence="3" key="1">
    <citation type="submission" date="2019-08" db="EMBL/GenBank/DDBJ databases">
        <title>The genome of the North American firefly Photinus pyralis.</title>
        <authorList>
            <consortium name="Photinus pyralis genome working group"/>
            <person name="Fallon T.R."/>
            <person name="Sander Lower S.E."/>
            <person name="Weng J.-K."/>
        </authorList>
    </citation>
    <scope>NUCLEOTIDE SEQUENCE</scope>
    <source>
        <strain evidence="3">TRF0915ILg1</strain>
        <tissue evidence="3">Whole body</tissue>
    </source>
</reference>
<feature type="region of interest" description="Disordered" evidence="2">
    <location>
        <begin position="156"/>
        <end position="220"/>
    </location>
</feature>
<keyword evidence="1" id="KW-0802">TPR repeat</keyword>
<evidence type="ECO:0000256" key="1">
    <source>
        <dbReference type="PROSITE-ProRule" id="PRU00339"/>
    </source>
</evidence>
<comment type="caution">
    <text evidence="3">The sequence shown here is derived from an EMBL/GenBank/DDBJ whole genome shotgun (WGS) entry which is preliminary data.</text>
</comment>
<dbReference type="PROSITE" id="PS50005">
    <property type="entry name" value="TPR"/>
    <property type="match status" value="1"/>
</dbReference>
<evidence type="ECO:0000313" key="3">
    <source>
        <dbReference type="EMBL" id="KAF2902687.1"/>
    </source>
</evidence>
<keyword evidence="4" id="KW-1185">Reference proteome</keyword>
<dbReference type="SUPFAM" id="SSF48452">
    <property type="entry name" value="TPR-like"/>
    <property type="match status" value="1"/>
</dbReference>
<dbReference type="PANTHER" id="PTHR21391">
    <property type="entry name" value="AT04489P-RELATED"/>
    <property type="match status" value="1"/>
</dbReference>
<proteinExistence type="predicted"/>
<evidence type="ECO:0008006" key="5">
    <source>
        <dbReference type="Google" id="ProtNLM"/>
    </source>
</evidence>
<dbReference type="Proteomes" id="UP000801492">
    <property type="component" value="Unassembled WGS sequence"/>
</dbReference>
<dbReference type="OrthoDB" id="10268002at2759"/>